<dbReference type="Pfam" id="PF00990">
    <property type="entry name" value="GGDEF"/>
    <property type="match status" value="1"/>
</dbReference>
<evidence type="ECO:0000313" key="5">
    <source>
        <dbReference type="EMBL" id="MBZ4040009.1"/>
    </source>
</evidence>
<evidence type="ECO:0000256" key="2">
    <source>
        <dbReference type="ARBA" id="ARBA00034247"/>
    </source>
</evidence>
<feature type="domain" description="GGDEF" evidence="4">
    <location>
        <begin position="235"/>
        <end position="367"/>
    </location>
</feature>
<dbReference type="EMBL" id="JAINZW010000004">
    <property type="protein sequence ID" value="MBZ4040009.1"/>
    <property type="molecule type" value="Genomic_DNA"/>
</dbReference>
<gene>
    <name evidence="5" type="ORF">K6753_10760</name>
</gene>
<dbReference type="SMART" id="SM00267">
    <property type="entry name" value="GGDEF"/>
    <property type="match status" value="1"/>
</dbReference>
<proteinExistence type="predicted"/>
<feature type="transmembrane region" description="Helical" evidence="3">
    <location>
        <begin position="106"/>
        <end position="123"/>
    </location>
</feature>
<dbReference type="RefSeq" id="WP_223676443.1">
    <property type="nucleotide sequence ID" value="NZ_JAINZW010000004.1"/>
</dbReference>
<feature type="transmembrane region" description="Helical" evidence="3">
    <location>
        <begin position="51"/>
        <end position="69"/>
    </location>
</feature>
<feature type="transmembrane region" description="Helical" evidence="3">
    <location>
        <begin position="20"/>
        <end position="45"/>
    </location>
</feature>
<dbReference type="InterPro" id="IPR050469">
    <property type="entry name" value="Diguanylate_Cyclase"/>
</dbReference>
<keyword evidence="3" id="KW-1133">Transmembrane helix</keyword>
<keyword evidence="3" id="KW-0812">Transmembrane</keyword>
<accession>A0ABS7T803</accession>
<dbReference type="Gene3D" id="3.30.70.270">
    <property type="match status" value="1"/>
</dbReference>
<protein>
    <recommendedName>
        <fullName evidence="1">diguanylate cyclase</fullName>
        <ecNumber evidence="1">2.7.7.65</ecNumber>
    </recommendedName>
</protein>
<dbReference type="InterPro" id="IPR000160">
    <property type="entry name" value="GGDEF_dom"/>
</dbReference>
<organism evidence="5 6">
    <name type="scientific">Novilysobacter selenitireducens</name>
    <dbReference type="NCBI Taxonomy" id="2872639"/>
    <lineage>
        <taxon>Bacteria</taxon>
        <taxon>Pseudomonadati</taxon>
        <taxon>Pseudomonadota</taxon>
        <taxon>Gammaproteobacteria</taxon>
        <taxon>Lysobacterales</taxon>
        <taxon>Lysobacteraceae</taxon>
        <taxon>Novilysobacter</taxon>
    </lineage>
</organism>
<dbReference type="PROSITE" id="PS50887">
    <property type="entry name" value="GGDEF"/>
    <property type="match status" value="1"/>
</dbReference>
<dbReference type="InterPro" id="IPR043128">
    <property type="entry name" value="Rev_trsase/Diguanyl_cyclase"/>
</dbReference>
<dbReference type="PANTHER" id="PTHR45138">
    <property type="entry name" value="REGULATORY COMPONENTS OF SENSORY TRANSDUCTION SYSTEM"/>
    <property type="match status" value="1"/>
</dbReference>
<feature type="transmembrane region" description="Helical" evidence="3">
    <location>
        <begin position="160"/>
        <end position="182"/>
    </location>
</feature>
<keyword evidence="3" id="KW-0472">Membrane</keyword>
<dbReference type="PANTHER" id="PTHR45138:SF9">
    <property type="entry name" value="DIGUANYLATE CYCLASE DGCM-RELATED"/>
    <property type="match status" value="1"/>
</dbReference>
<dbReference type="SUPFAM" id="SSF55073">
    <property type="entry name" value="Nucleotide cyclase"/>
    <property type="match status" value="1"/>
</dbReference>
<feature type="transmembrane region" description="Helical" evidence="3">
    <location>
        <begin position="81"/>
        <end position="100"/>
    </location>
</feature>
<reference evidence="5 6" key="1">
    <citation type="submission" date="2021-09" db="EMBL/GenBank/DDBJ databases">
        <title>Lysobacter sp. 13A isolated from the river sediment.</title>
        <authorList>
            <person name="Liu H."/>
            <person name="Li S."/>
            <person name="Mao S."/>
        </authorList>
    </citation>
    <scope>NUCLEOTIDE SEQUENCE [LARGE SCALE GENOMIC DNA]</scope>
    <source>
        <strain evidence="5 6">13A</strain>
    </source>
</reference>
<keyword evidence="6" id="KW-1185">Reference proteome</keyword>
<name>A0ABS7T803_9GAMM</name>
<comment type="catalytic activity">
    <reaction evidence="2">
        <text>2 GTP = 3',3'-c-di-GMP + 2 diphosphate</text>
        <dbReference type="Rhea" id="RHEA:24898"/>
        <dbReference type="ChEBI" id="CHEBI:33019"/>
        <dbReference type="ChEBI" id="CHEBI:37565"/>
        <dbReference type="ChEBI" id="CHEBI:58805"/>
        <dbReference type="EC" id="2.7.7.65"/>
    </reaction>
</comment>
<dbReference type="Proteomes" id="UP001430954">
    <property type="component" value="Unassembled WGS sequence"/>
</dbReference>
<evidence type="ECO:0000313" key="6">
    <source>
        <dbReference type="Proteomes" id="UP001430954"/>
    </source>
</evidence>
<evidence type="ECO:0000256" key="3">
    <source>
        <dbReference type="SAM" id="Phobius"/>
    </source>
</evidence>
<dbReference type="CDD" id="cd01949">
    <property type="entry name" value="GGDEF"/>
    <property type="match status" value="1"/>
</dbReference>
<evidence type="ECO:0000259" key="4">
    <source>
        <dbReference type="PROSITE" id="PS50887"/>
    </source>
</evidence>
<sequence length="373" mass="40254">MLRSLADVVLTRDAKQRIRLAHSGLASALMVVAVVLMHVMTWLGVNDGTGLWAWTAVSAIGLVSMFITIRLGWSARLRDPSLTVLQLMYAVGCTAVAYRIAGAGHGTPLLMVALVLMFGTFGLRRAQAWLVGSYTIAAFGIAMYTGAVDRPDIYDPVVQAAYFVSLILFVCGLMAVSGRVAAMRQRLRVQKSELAEALDRISLLATRDELTGLLNRRAMTELLERERQRSQRSAQGWSVAIMDVDHFKQTNDVHGHAAGDEALRKVARVCESLVRDCDAVSRWGGEEFVLLFRDVDAPAALAAADRVRASVAGVALTSGNAAFNITVSIGVTAYRRGDTVAQTLSRADGALYQAKLAGRNRVETSRASALDSA</sequence>
<comment type="caution">
    <text evidence="5">The sequence shown here is derived from an EMBL/GenBank/DDBJ whole genome shotgun (WGS) entry which is preliminary data.</text>
</comment>
<evidence type="ECO:0000256" key="1">
    <source>
        <dbReference type="ARBA" id="ARBA00012528"/>
    </source>
</evidence>
<dbReference type="EC" id="2.7.7.65" evidence="1"/>
<dbReference type="NCBIfam" id="TIGR00254">
    <property type="entry name" value="GGDEF"/>
    <property type="match status" value="1"/>
</dbReference>
<feature type="transmembrane region" description="Helical" evidence="3">
    <location>
        <begin position="128"/>
        <end position="148"/>
    </location>
</feature>
<dbReference type="InterPro" id="IPR029787">
    <property type="entry name" value="Nucleotide_cyclase"/>
</dbReference>